<evidence type="ECO:0000313" key="2">
    <source>
        <dbReference type="Proteomes" id="UP000663873"/>
    </source>
</evidence>
<feature type="non-terminal residue" evidence="1">
    <location>
        <position position="70"/>
    </location>
</feature>
<reference evidence="1" key="1">
    <citation type="submission" date="2021-02" db="EMBL/GenBank/DDBJ databases">
        <authorList>
            <person name="Nowell W R."/>
        </authorList>
    </citation>
    <scope>NUCLEOTIDE SEQUENCE</scope>
</reference>
<accession>A0A821ZMX3</accession>
<dbReference type="EMBL" id="CAJOBP010106226">
    <property type="protein sequence ID" value="CAF4989913.1"/>
    <property type="molecule type" value="Genomic_DNA"/>
</dbReference>
<dbReference type="SUPFAM" id="SSF57924">
    <property type="entry name" value="Inhibitor of apoptosis (IAP) repeat"/>
    <property type="match status" value="1"/>
</dbReference>
<gene>
    <name evidence="1" type="ORF">UJA718_LOCUS49764</name>
</gene>
<dbReference type="Proteomes" id="UP000663873">
    <property type="component" value="Unassembled WGS sequence"/>
</dbReference>
<name>A0A821ZMX3_9BILA</name>
<sequence length="70" mass="7860">STVILNENSTINQTLDTSSTVQHPVEQIVSTAPIHPNYSEITQRQQSFTIWSHESAPPVDELVRAGFFYT</sequence>
<organism evidence="1 2">
    <name type="scientific">Rotaria socialis</name>
    <dbReference type="NCBI Taxonomy" id="392032"/>
    <lineage>
        <taxon>Eukaryota</taxon>
        <taxon>Metazoa</taxon>
        <taxon>Spiralia</taxon>
        <taxon>Gnathifera</taxon>
        <taxon>Rotifera</taxon>
        <taxon>Eurotatoria</taxon>
        <taxon>Bdelloidea</taxon>
        <taxon>Philodinida</taxon>
        <taxon>Philodinidae</taxon>
        <taxon>Rotaria</taxon>
    </lineage>
</organism>
<comment type="caution">
    <text evidence="1">The sequence shown here is derived from an EMBL/GenBank/DDBJ whole genome shotgun (WGS) entry which is preliminary data.</text>
</comment>
<protein>
    <submittedName>
        <fullName evidence="1">Uncharacterized protein</fullName>
    </submittedName>
</protein>
<keyword evidence="2" id="KW-1185">Reference proteome</keyword>
<evidence type="ECO:0000313" key="1">
    <source>
        <dbReference type="EMBL" id="CAF4989913.1"/>
    </source>
</evidence>
<proteinExistence type="predicted"/>
<dbReference type="Gene3D" id="1.10.1170.10">
    <property type="entry name" value="Inhibitor Of Apoptosis Protein (2mihbC-IAP-1), Chain A"/>
    <property type="match status" value="1"/>
</dbReference>
<dbReference type="AlphaFoldDB" id="A0A821ZMX3"/>
<feature type="non-terminal residue" evidence="1">
    <location>
        <position position="1"/>
    </location>
</feature>